<dbReference type="WBParaSite" id="L893_g2473.t1">
    <property type="protein sequence ID" value="L893_g2473.t1"/>
    <property type="gene ID" value="L893_g2473"/>
</dbReference>
<organism evidence="1 2">
    <name type="scientific">Steinernema glaseri</name>
    <dbReference type="NCBI Taxonomy" id="37863"/>
    <lineage>
        <taxon>Eukaryota</taxon>
        <taxon>Metazoa</taxon>
        <taxon>Ecdysozoa</taxon>
        <taxon>Nematoda</taxon>
        <taxon>Chromadorea</taxon>
        <taxon>Rhabditida</taxon>
        <taxon>Tylenchina</taxon>
        <taxon>Panagrolaimomorpha</taxon>
        <taxon>Strongyloidoidea</taxon>
        <taxon>Steinernematidae</taxon>
        <taxon>Steinernema</taxon>
    </lineage>
</organism>
<sequence>MLSQGLWCRCQHKKITTYTGLITANLEWVDVIVTSVWYRQSVDGMNCSKKLPVLQHIFQCSKTQIDCLYIVQTALFLQHVPQFDALKSSHIFCPCVARSEADLSRCWQKLRFARRLFTPAIRCPPRLLIVFSSSSTMRNGLTVIDTESMELRCVWNRSPLVSVAHSSPFVVVLWYSTVPRPCFDCTHLVARWEREKVTVSANMHALGNQSRKWFNQDGCELRDQRPIGVAPYLVNNMYWDHYFSTLYIPSMSPTTPVHTQMT</sequence>
<accession>A0A1I7ZBG7</accession>
<dbReference type="AlphaFoldDB" id="A0A1I7ZBG7"/>
<evidence type="ECO:0000313" key="2">
    <source>
        <dbReference type="WBParaSite" id="L893_g2473.t1"/>
    </source>
</evidence>
<keyword evidence="1" id="KW-1185">Reference proteome</keyword>
<proteinExistence type="predicted"/>
<protein>
    <submittedName>
        <fullName evidence="2">CMP/dCMP-type deaminase domain-containing protein</fullName>
    </submittedName>
</protein>
<name>A0A1I7ZBG7_9BILA</name>
<reference evidence="2" key="1">
    <citation type="submission" date="2016-11" db="UniProtKB">
        <authorList>
            <consortium name="WormBaseParasite"/>
        </authorList>
    </citation>
    <scope>IDENTIFICATION</scope>
</reference>
<evidence type="ECO:0000313" key="1">
    <source>
        <dbReference type="Proteomes" id="UP000095287"/>
    </source>
</evidence>
<dbReference type="Proteomes" id="UP000095287">
    <property type="component" value="Unplaced"/>
</dbReference>